<dbReference type="EMBL" id="CAJVPG010000355">
    <property type="protein sequence ID" value="CAG8399035.1"/>
    <property type="molecule type" value="Genomic_DNA"/>
</dbReference>
<dbReference type="Proteomes" id="UP001152649">
    <property type="component" value="Unassembled WGS sequence"/>
</dbReference>
<gene>
    <name evidence="1" type="ORF">PSALAMII_LOCUS7592</name>
</gene>
<name>A0A9W4JH48_9EURO</name>
<proteinExistence type="predicted"/>
<protein>
    <submittedName>
        <fullName evidence="1">Uncharacterized protein</fullName>
    </submittedName>
</protein>
<sequence length="463" mass="52412">MAPFQRMGRTAIAEALLGDSALEPGIRLSNALHLFEGVLIQIKTITAARRRAEDTNHRFPRSERQLQRQTYVNASIRLHIGILYLERCDLGQAAFQDAYNDIILDLKDIVEDQDFVERSWHRAAWLHCIALSEEISCALGPSPILTTEFLVHPVSSDITDTQSNTTNQHTTNRDVAQLVCEHAATGDATGGLELSEKTFVTAECLARGVTEYSFVVWLYGWLFDSIKQNEMALREHARLLTEFEAALSKQSIGRIMGLTRDPIAIDHNTSYDFPIYASNRFRGSSIADALLTAQESPSRNREELMVILKETIRSARYLPKFWELEVDSLSPQFQRIVERRVNARNNQEAVQARLGQMLKSELLQKEHQLVREIWAFGASRRVMPRPPRDDALDAWPNVQDGEAVRMRLAHLRTVKMGLIGRLQATQDGHSSVSSVGGSDQARTELEEVCLELNFYEVHLCGRF</sequence>
<dbReference type="OrthoDB" id="10250354at2759"/>
<accession>A0A9W4JH48</accession>
<evidence type="ECO:0000313" key="2">
    <source>
        <dbReference type="Proteomes" id="UP001152649"/>
    </source>
</evidence>
<comment type="caution">
    <text evidence="1">The sequence shown here is derived from an EMBL/GenBank/DDBJ whole genome shotgun (WGS) entry which is preliminary data.</text>
</comment>
<dbReference type="AlphaFoldDB" id="A0A9W4JH48"/>
<keyword evidence="2" id="KW-1185">Reference proteome</keyword>
<reference evidence="1" key="1">
    <citation type="submission" date="2021-07" db="EMBL/GenBank/DDBJ databases">
        <authorList>
            <person name="Branca A.L. A."/>
        </authorList>
    </citation>
    <scope>NUCLEOTIDE SEQUENCE</scope>
</reference>
<organism evidence="1 2">
    <name type="scientific">Penicillium salamii</name>
    <dbReference type="NCBI Taxonomy" id="1612424"/>
    <lineage>
        <taxon>Eukaryota</taxon>
        <taxon>Fungi</taxon>
        <taxon>Dikarya</taxon>
        <taxon>Ascomycota</taxon>
        <taxon>Pezizomycotina</taxon>
        <taxon>Eurotiomycetes</taxon>
        <taxon>Eurotiomycetidae</taxon>
        <taxon>Eurotiales</taxon>
        <taxon>Aspergillaceae</taxon>
        <taxon>Penicillium</taxon>
    </lineage>
</organism>
<evidence type="ECO:0000313" key="1">
    <source>
        <dbReference type="EMBL" id="CAG8399035.1"/>
    </source>
</evidence>